<dbReference type="RefSeq" id="WP_287271843.1">
    <property type="nucleotide sequence ID" value="NZ_JAMYMY010000028.1"/>
</dbReference>
<protein>
    <submittedName>
        <fullName evidence="1">Uncharacterized protein</fullName>
    </submittedName>
</protein>
<reference evidence="1 2" key="1">
    <citation type="journal article" date="2024" name="Proc. Natl. Acad. Sci. U.S.A.">
        <title>The evolutionary genomics of adaptation to stress in wild rhizobium bacteria.</title>
        <authorList>
            <person name="Kehlet-Delgado H."/>
            <person name="Montoya A.P."/>
            <person name="Jensen K.T."/>
            <person name="Wendlandt C.E."/>
            <person name="Dexheimer C."/>
            <person name="Roberts M."/>
            <person name="Torres Martinez L."/>
            <person name="Friesen M.L."/>
            <person name="Griffitts J.S."/>
            <person name="Porter S.S."/>
        </authorList>
    </citation>
    <scope>NUCLEOTIDE SEQUENCE [LARGE SCALE GENOMIC DNA]</scope>
    <source>
        <strain evidence="1 2">M0729</strain>
    </source>
</reference>
<dbReference type="EMBL" id="JAMYPJ010000025">
    <property type="protein sequence ID" value="MER8934918.1"/>
    <property type="molecule type" value="Genomic_DNA"/>
</dbReference>
<evidence type="ECO:0000313" key="2">
    <source>
        <dbReference type="Proteomes" id="UP001464387"/>
    </source>
</evidence>
<keyword evidence="2" id="KW-1185">Reference proteome</keyword>
<sequence>MAEFLSRYSEEELFIPAARAKTKISLEIKKTTLASVIEHVGLRIGLPG</sequence>
<dbReference type="Proteomes" id="UP001464387">
    <property type="component" value="Unassembled WGS sequence"/>
</dbReference>
<name>A0ABV1YIF4_9HYPH</name>
<organism evidence="1 2">
    <name type="scientific">Mesorhizobium opportunistum</name>
    <dbReference type="NCBI Taxonomy" id="593909"/>
    <lineage>
        <taxon>Bacteria</taxon>
        <taxon>Pseudomonadati</taxon>
        <taxon>Pseudomonadota</taxon>
        <taxon>Alphaproteobacteria</taxon>
        <taxon>Hyphomicrobiales</taxon>
        <taxon>Phyllobacteriaceae</taxon>
        <taxon>Mesorhizobium</taxon>
    </lineage>
</organism>
<proteinExistence type="predicted"/>
<gene>
    <name evidence="1" type="ORF">NKI33_18305</name>
</gene>
<evidence type="ECO:0000313" key="1">
    <source>
        <dbReference type="EMBL" id="MER8934918.1"/>
    </source>
</evidence>
<accession>A0ABV1YIF4</accession>
<comment type="caution">
    <text evidence="1">The sequence shown here is derived from an EMBL/GenBank/DDBJ whole genome shotgun (WGS) entry which is preliminary data.</text>
</comment>